<dbReference type="VEuPathDB" id="FungiDB:KRP23_4464"/>
<feature type="compositionally biased region" description="Basic and acidic residues" evidence="1">
    <location>
        <begin position="316"/>
        <end position="326"/>
    </location>
</feature>
<feature type="compositionally biased region" description="Basic and acidic residues" evidence="1">
    <location>
        <begin position="219"/>
        <end position="234"/>
    </location>
</feature>
<dbReference type="EnsemblProtists" id="Phyra73610">
    <property type="protein sequence ID" value="Phyra73610"/>
    <property type="gene ID" value="Phyra73610"/>
</dbReference>
<dbReference type="EMBL" id="DS566001">
    <property type="status" value="NOT_ANNOTATED_CDS"/>
    <property type="molecule type" value="Genomic_DNA"/>
</dbReference>
<evidence type="ECO:0000313" key="3">
    <source>
        <dbReference type="EnsemblProtists" id="Phyra73610"/>
    </source>
</evidence>
<accession>H3GDH6</accession>
<dbReference type="OrthoDB" id="168427at2759"/>
<evidence type="ECO:0008006" key="5">
    <source>
        <dbReference type="Google" id="ProtNLM"/>
    </source>
</evidence>
<protein>
    <recommendedName>
        <fullName evidence="5">Transmembrane protein</fullName>
    </recommendedName>
</protein>
<reference evidence="3" key="2">
    <citation type="submission" date="2015-06" db="UniProtKB">
        <authorList>
            <consortium name="EnsemblProtists"/>
        </authorList>
    </citation>
    <scope>IDENTIFICATION</scope>
    <source>
        <strain evidence="3">Pr102</strain>
    </source>
</reference>
<feature type="compositionally biased region" description="Acidic residues" evidence="1">
    <location>
        <begin position="208"/>
        <end position="218"/>
    </location>
</feature>
<reference evidence="4" key="1">
    <citation type="journal article" date="2006" name="Science">
        <title>Phytophthora genome sequences uncover evolutionary origins and mechanisms of pathogenesis.</title>
        <authorList>
            <person name="Tyler B.M."/>
            <person name="Tripathy S."/>
            <person name="Zhang X."/>
            <person name="Dehal P."/>
            <person name="Jiang R.H."/>
            <person name="Aerts A."/>
            <person name="Arredondo F.D."/>
            <person name="Baxter L."/>
            <person name="Bensasson D."/>
            <person name="Beynon J.L."/>
            <person name="Chapman J."/>
            <person name="Damasceno C.M."/>
            <person name="Dorrance A.E."/>
            <person name="Dou D."/>
            <person name="Dickerman A.W."/>
            <person name="Dubchak I.L."/>
            <person name="Garbelotto M."/>
            <person name="Gijzen M."/>
            <person name="Gordon S.G."/>
            <person name="Govers F."/>
            <person name="Grunwald N.J."/>
            <person name="Huang W."/>
            <person name="Ivors K.L."/>
            <person name="Jones R.W."/>
            <person name="Kamoun S."/>
            <person name="Krampis K."/>
            <person name="Lamour K.H."/>
            <person name="Lee M.K."/>
            <person name="McDonald W.H."/>
            <person name="Medina M."/>
            <person name="Meijer H.J."/>
            <person name="Nordberg E.K."/>
            <person name="Maclean D.J."/>
            <person name="Ospina-Giraldo M.D."/>
            <person name="Morris P.F."/>
            <person name="Phuntumart V."/>
            <person name="Putnam N.H."/>
            <person name="Rash S."/>
            <person name="Rose J.K."/>
            <person name="Sakihama Y."/>
            <person name="Salamov A.A."/>
            <person name="Savidor A."/>
            <person name="Scheuring C.F."/>
            <person name="Smith B.M."/>
            <person name="Sobral B.W."/>
            <person name="Terry A."/>
            <person name="Torto-Alalibo T.A."/>
            <person name="Win J."/>
            <person name="Xu Z."/>
            <person name="Zhang H."/>
            <person name="Grigoriev I.V."/>
            <person name="Rokhsar D.S."/>
            <person name="Boore J.L."/>
        </authorList>
    </citation>
    <scope>NUCLEOTIDE SEQUENCE [LARGE SCALE GENOMIC DNA]</scope>
    <source>
        <strain evidence="4">Pr102</strain>
    </source>
</reference>
<dbReference type="InParanoid" id="H3GDH6"/>
<dbReference type="RefSeq" id="XP_067748585.1">
    <property type="nucleotide sequence ID" value="XM_067889424.1"/>
</dbReference>
<feature type="compositionally biased region" description="Acidic residues" evidence="1">
    <location>
        <begin position="136"/>
        <end position="150"/>
    </location>
</feature>
<keyword evidence="2" id="KW-0812">Transmembrane</keyword>
<dbReference type="VEuPathDB" id="FungiDB:KRP22_2306"/>
<keyword evidence="4" id="KW-1185">Reference proteome</keyword>
<dbReference type="AlphaFoldDB" id="H3GDH6"/>
<dbReference type="STRING" id="164328.H3GDH6"/>
<dbReference type="Proteomes" id="UP000005238">
    <property type="component" value="Unassembled WGS sequence"/>
</dbReference>
<dbReference type="HOGENOM" id="CLU_795630_0_0_1"/>
<feature type="region of interest" description="Disordered" evidence="1">
    <location>
        <begin position="126"/>
        <end position="349"/>
    </location>
</feature>
<feature type="compositionally biased region" description="Basic and acidic residues" evidence="1">
    <location>
        <begin position="182"/>
        <end position="207"/>
    </location>
</feature>
<keyword evidence="2" id="KW-1133">Transmembrane helix</keyword>
<proteinExistence type="predicted"/>
<name>H3GDH6_PHYRM</name>
<dbReference type="OMA" id="KESMTQH"/>
<keyword evidence="2" id="KW-0472">Membrane</keyword>
<dbReference type="eggNOG" id="ENOG502T1WT">
    <property type="taxonomic scope" value="Eukaryota"/>
</dbReference>
<feature type="transmembrane region" description="Helical" evidence="2">
    <location>
        <begin position="61"/>
        <end position="81"/>
    </location>
</feature>
<dbReference type="GeneID" id="94225242"/>
<sequence>MALHRKQRGMMDAAPQYVRIPASRASGQTVGYSLHETHLHAQRVYAKRYAPSDRSRKISSLQLRACFALCVLLYFGAIYFADDIASLGRVVGSEQNSQSFFVHSLRPRGRSHMRVGRAVDAKKVEATTVPTISTEAVEDGTEEQQQDDPLSEVPEVETMSPEAEGVKTEEALATEPLEQPETEGKTMHQDAQRAQDDEPGDAVHPDDQGEDAPTDPVEDDKLRNSEAVKPKEKMTTAPTGPVASSEVHLETPKQQQEPSNVTSSPKKHTAGGQPHPTAPLRHPEKEGDVDAIPAASPARGKTQHVPSDVNGNLERQVGRDRKPREPVDDEQPAETTQTEEKLTEHTSDI</sequence>
<organism evidence="3 4">
    <name type="scientific">Phytophthora ramorum</name>
    <name type="common">Sudden oak death agent</name>
    <dbReference type="NCBI Taxonomy" id="164328"/>
    <lineage>
        <taxon>Eukaryota</taxon>
        <taxon>Sar</taxon>
        <taxon>Stramenopiles</taxon>
        <taxon>Oomycota</taxon>
        <taxon>Peronosporomycetes</taxon>
        <taxon>Peronosporales</taxon>
        <taxon>Peronosporaceae</taxon>
        <taxon>Phytophthora</taxon>
    </lineage>
</organism>
<feature type="compositionally biased region" description="Polar residues" evidence="1">
    <location>
        <begin position="252"/>
        <end position="264"/>
    </location>
</feature>
<evidence type="ECO:0000256" key="1">
    <source>
        <dbReference type="SAM" id="MobiDB-lite"/>
    </source>
</evidence>
<evidence type="ECO:0000256" key="2">
    <source>
        <dbReference type="SAM" id="Phobius"/>
    </source>
</evidence>
<evidence type="ECO:0000313" key="4">
    <source>
        <dbReference type="Proteomes" id="UP000005238"/>
    </source>
</evidence>
<feature type="compositionally biased region" description="Basic and acidic residues" evidence="1">
    <location>
        <begin position="338"/>
        <end position="349"/>
    </location>
</feature>